<gene>
    <name evidence="1" type="ORF">MCOR_26328</name>
</gene>
<dbReference type="PANTHER" id="PTHR31511:SF12">
    <property type="entry name" value="RHO TERMINATION FACTOR N-TERMINAL DOMAIN-CONTAINING PROTEIN"/>
    <property type="match status" value="1"/>
</dbReference>
<evidence type="ECO:0000313" key="1">
    <source>
        <dbReference type="EMBL" id="CAC5391317.1"/>
    </source>
</evidence>
<name>A0A6J8C942_MYTCO</name>
<dbReference type="Gene3D" id="3.90.1600.10">
    <property type="entry name" value="Palm domain of DNA polymerase"/>
    <property type="match status" value="1"/>
</dbReference>
<dbReference type="InterPro" id="IPR023211">
    <property type="entry name" value="DNA_pol_palm_dom_sf"/>
</dbReference>
<dbReference type="Proteomes" id="UP000507470">
    <property type="component" value="Unassembled WGS sequence"/>
</dbReference>
<evidence type="ECO:0008006" key="3">
    <source>
        <dbReference type="Google" id="ProtNLM"/>
    </source>
</evidence>
<dbReference type="EMBL" id="CACVKT020004692">
    <property type="protein sequence ID" value="CAC5391317.1"/>
    <property type="molecule type" value="Genomic_DNA"/>
</dbReference>
<sequence length="334" mass="39604">MHLQNHTFNLLECKTKTPPEGELLQPSNIKGLEPARQWHLYEQIRQHCYSNSAKNITCPKPLVLKKKEIDVFGKCLENIRSRLNFHLVNTPERLRKYVSKPSFERFQIFNEDQIGVVNKQVNLVLNKPIYVGQAILDLSKKLMYDFHYNLMKPMYGDKINLLFTDTDSLCYEIQTEDVYNDMRTVHSYLDTSNYPDNHFLYSTDRKKIPGFFKDENSSVPIKEFLGLRPKMYSISYNIELKEKDINGKKRFKQEEKKVAKGIAKSEIRKNLRHEHYKKCLFEEVVTFNSANMIRSRNHQLYVDTVVKKGLCSFDDKRYWRDSIESYAFGHYKIK</sequence>
<dbReference type="AlphaFoldDB" id="A0A6J8C942"/>
<organism evidence="1 2">
    <name type="scientific">Mytilus coruscus</name>
    <name type="common">Sea mussel</name>
    <dbReference type="NCBI Taxonomy" id="42192"/>
    <lineage>
        <taxon>Eukaryota</taxon>
        <taxon>Metazoa</taxon>
        <taxon>Spiralia</taxon>
        <taxon>Lophotrochozoa</taxon>
        <taxon>Mollusca</taxon>
        <taxon>Bivalvia</taxon>
        <taxon>Autobranchia</taxon>
        <taxon>Pteriomorphia</taxon>
        <taxon>Mytilida</taxon>
        <taxon>Mytiloidea</taxon>
        <taxon>Mytilidae</taxon>
        <taxon>Mytilinae</taxon>
        <taxon>Mytilus</taxon>
    </lineage>
</organism>
<protein>
    <recommendedName>
        <fullName evidence="3">DNA-directed DNA polymerase</fullName>
    </recommendedName>
</protein>
<dbReference type="InterPro" id="IPR043502">
    <property type="entry name" value="DNA/RNA_pol_sf"/>
</dbReference>
<reference evidence="1 2" key="1">
    <citation type="submission" date="2020-06" db="EMBL/GenBank/DDBJ databases">
        <authorList>
            <person name="Li R."/>
            <person name="Bekaert M."/>
        </authorList>
    </citation>
    <scope>NUCLEOTIDE SEQUENCE [LARGE SCALE GENOMIC DNA]</scope>
    <source>
        <strain evidence="2">wild</strain>
    </source>
</reference>
<dbReference type="PANTHER" id="PTHR31511">
    <property type="entry name" value="PROTEIN CBG23764"/>
    <property type="match status" value="1"/>
</dbReference>
<dbReference type="SUPFAM" id="SSF56672">
    <property type="entry name" value="DNA/RNA polymerases"/>
    <property type="match status" value="1"/>
</dbReference>
<proteinExistence type="predicted"/>
<dbReference type="OrthoDB" id="6145729at2759"/>
<keyword evidence="2" id="KW-1185">Reference proteome</keyword>
<accession>A0A6J8C942</accession>
<evidence type="ECO:0000313" key="2">
    <source>
        <dbReference type="Proteomes" id="UP000507470"/>
    </source>
</evidence>